<dbReference type="HOGENOM" id="CLU_1488753_0_0_1"/>
<comment type="caution">
    <text evidence="1">The sequence shown here is derived from an EMBL/GenBank/DDBJ whole genome shotgun (WGS) entry which is preliminary data.</text>
</comment>
<evidence type="ECO:0000313" key="1">
    <source>
        <dbReference type="EMBL" id="KGQ06361.1"/>
    </source>
</evidence>
<evidence type="ECO:0000313" key="2">
    <source>
        <dbReference type="Proteomes" id="UP000030106"/>
    </source>
</evidence>
<organism evidence="1 2">
    <name type="scientific">Beauveria bassiana D1-5</name>
    <dbReference type="NCBI Taxonomy" id="1245745"/>
    <lineage>
        <taxon>Eukaryota</taxon>
        <taxon>Fungi</taxon>
        <taxon>Dikarya</taxon>
        <taxon>Ascomycota</taxon>
        <taxon>Pezizomycotina</taxon>
        <taxon>Sordariomycetes</taxon>
        <taxon>Hypocreomycetidae</taxon>
        <taxon>Hypocreales</taxon>
        <taxon>Cordycipitaceae</taxon>
        <taxon>Beauveria</taxon>
    </lineage>
</organism>
<gene>
    <name evidence="1" type="ORF">BBAD15_g8336</name>
</gene>
<dbReference type="Proteomes" id="UP000030106">
    <property type="component" value="Unassembled WGS sequence"/>
</dbReference>
<accession>A0A0A2VER5</accession>
<reference evidence="1 2" key="1">
    <citation type="submission" date="2012-10" db="EMBL/GenBank/DDBJ databases">
        <title>Genome sequencing and analysis of entomopathogenic fungi Beauveria bassiana D1-5.</title>
        <authorList>
            <person name="Li Q."/>
            <person name="Wang L."/>
            <person name="Zhang Z."/>
            <person name="Wang Q."/>
            <person name="Ren J."/>
            <person name="Wang M."/>
            <person name="Xu W."/>
            <person name="Wang J."/>
            <person name="Lu Y."/>
            <person name="Du Q."/>
            <person name="Sun Z."/>
        </authorList>
    </citation>
    <scope>NUCLEOTIDE SEQUENCE [LARGE SCALE GENOMIC DNA]</scope>
    <source>
        <strain evidence="1 2">D1-5</strain>
    </source>
</reference>
<protein>
    <submittedName>
        <fullName evidence="1">Uncharacterized protein</fullName>
    </submittedName>
</protein>
<sequence length="181" mass="20220">MFSWKWDEIRNYTYYVTPSTLDLTPSYAAKANRSQKHLDPCQAGQLRFHGSPILNSLGPNWEPFSPCAACQPQFPPPFASSPAALFTSHGYDALVRNPRAPSKPKPVFISPHHFTGHLLLPLQRKRKSRLGTELCPGLGSFDTSEQSELSPAATHGSCCWHLRAPLPSCLQYHHFQTELHG</sequence>
<dbReference type="AlphaFoldDB" id="A0A0A2VER5"/>
<name>A0A0A2VER5_BEABA</name>
<dbReference type="EMBL" id="ANFO01000825">
    <property type="protein sequence ID" value="KGQ06361.1"/>
    <property type="molecule type" value="Genomic_DNA"/>
</dbReference>
<proteinExistence type="predicted"/>